<gene>
    <name evidence="2" type="ORF">H103_07559</name>
</gene>
<dbReference type="HOGENOM" id="CLU_2039745_0_0_1"/>
<name>A0A022VS06_TRIRU</name>
<reference evidence="2" key="1">
    <citation type="submission" date="2014-02" db="EMBL/GenBank/DDBJ databases">
        <title>The Genome Sequence of Trichophyton rubrum (morphotype fischeri) CBS 288.86.</title>
        <authorList>
            <consortium name="The Broad Institute Genomics Platform"/>
            <person name="Cuomo C.A."/>
            <person name="White T.C."/>
            <person name="Graser Y."/>
            <person name="Martinez-Rossi N."/>
            <person name="Heitman J."/>
            <person name="Young S.K."/>
            <person name="Zeng Q."/>
            <person name="Gargeya S."/>
            <person name="Abouelleil A."/>
            <person name="Alvarado L."/>
            <person name="Chapman S.B."/>
            <person name="Gainer-Dewar J."/>
            <person name="Goldberg J."/>
            <person name="Griggs A."/>
            <person name="Gujja S."/>
            <person name="Hansen M."/>
            <person name="Howarth C."/>
            <person name="Imamovic A."/>
            <person name="Larimer J."/>
            <person name="Martinez D."/>
            <person name="Murphy C."/>
            <person name="Pearson M.D."/>
            <person name="Persinoti G."/>
            <person name="Poon T."/>
            <person name="Priest M."/>
            <person name="Roberts A.D."/>
            <person name="Saif S."/>
            <person name="Shea T.D."/>
            <person name="Sykes S.N."/>
            <person name="Wortman J."/>
            <person name="Nusbaum C."/>
            <person name="Birren B."/>
        </authorList>
    </citation>
    <scope>NUCLEOTIDE SEQUENCE [LARGE SCALE GENOMIC DNA]</scope>
    <source>
        <strain evidence="2">CBS 288.86</strain>
    </source>
</reference>
<feature type="compositionally biased region" description="Polar residues" evidence="1">
    <location>
        <begin position="36"/>
        <end position="46"/>
    </location>
</feature>
<dbReference type="EMBL" id="KK207917">
    <property type="protein sequence ID" value="EZF48855.1"/>
    <property type="molecule type" value="Genomic_DNA"/>
</dbReference>
<evidence type="ECO:0000256" key="1">
    <source>
        <dbReference type="SAM" id="MobiDB-lite"/>
    </source>
</evidence>
<evidence type="ECO:0000313" key="2">
    <source>
        <dbReference type="EMBL" id="EZF48855.1"/>
    </source>
</evidence>
<proteinExistence type="predicted"/>
<dbReference type="Proteomes" id="UP000023758">
    <property type="component" value="Unassembled WGS sequence"/>
</dbReference>
<feature type="region of interest" description="Disordered" evidence="1">
    <location>
        <begin position="23"/>
        <end position="46"/>
    </location>
</feature>
<protein>
    <submittedName>
        <fullName evidence="2">Uncharacterized protein</fullName>
    </submittedName>
</protein>
<organism evidence="2">
    <name type="scientific">Trichophyton rubrum CBS 288.86</name>
    <dbReference type="NCBI Taxonomy" id="1215330"/>
    <lineage>
        <taxon>Eukaryota</taxon>
        <taxon>Fungi</taxon>
        <taxon>Dikarya</taxon>
        <taxon>Ascomycota</taxon>
        <taxon>Pezizomycotina</taxon>
        <taxon>Eurotiomycetes</taxon>
        <taxon>Eurotiomycetidae</taxon>
        <taxon>Onygenales</taxon>
        <taxon>Arthrodermataceae</taxon>
        <taxon>Trichophyton</taxon>
    </lineage>
</organism>
<sequence length="121" mass="13136">MGHLWHGATETGVRVGQDATHCATPTSTLHAREPKQTSAPGTESRYRTGTWSEAVVGSLPDVVSSYPAWLARPSLPTQTRVGDEDGDDDSHEAWKCAIHMQGADVSLQEFAFLGIVLRLYT</sequence>
<accession>A0A022VS06</accession>
<dbReference type="AlphaFoldDB" id="A0A022VS06"/>